<dbReference type="EMBL" id="FMWG01000006">
    <property type="protein sequence ID" value="SCZ66679.1"/>
    <property type="molecule type" value="Genomic_DNA"/>
</dbReference>
<dbReference type="RefSeq" id="WP_090219141.1">
    <property type="nucleotide sequence ID" value="NZ_CANLDO010000006.1"/>
</dbReference>
<reference evidence="2 3" key="1">
    <citation type="submission" date="2016-10" db="EMBL/GenBank/DDBJ databases">
        <authorList>
            <person name="de Groot N.N."/>
        </authorList>
    </citation>
    <scope>NUCLEOTIDE SEQUENCE [LARGE SCALE GENOMIC DNA]</scope>
    <source>
        <strain evidence="2 3">U95</strain>
    </source>
</reference>
<accession>A0A1G5R026</accession>
<keyword evidence="1" id="KW-0812">Transmembrane</keyword>
<evidence type="ECO:0000313" key="2">
    <source>
        <dbReference type="EMBL" id="SCZ66679.1"/>
    </source>
</evidence>
<organism evidence="2 3">
    <name type="scientific">Epibacterium ulvae</name>
    <dbReference type="NCBI Taxonomy" id="1156985"/>
    <lineage>
        <taxon>Bacteria</taxon>
        <taxon>Pseudomonadati</taxon>
        <taxon>Pseudomonadota</taxon>
        <taxon>Alphaproteobacteria</taxon>
        <taxon>Rhodobacterales</taxon>
        <taxon>Roseobacteraceae</taxon>
        <taxon>Epibacterium</taxon>
    </lineage>
</organism>
<protein>
    <submittedName>
        <fullName evidence="2">Uncharacterized protein</fullName>
    </submittedName>
</protein>
<dbReference type="Proteomes" id="UP000198767">
    <property type="component" value="Unassembled WGS sequence"/>
</dbReference>
<evidence type="ECO:0000313" key="3">
    <source>
        <dbReference type="Proteomes" id="UP000198767"/>
    </source>
</evidence>
<gene>
    <name evidence="2" type="ORF">SAMN04488118_106234</name>
</gene>
<keyword evidence="3" id="KW-1185">Reference proteome</keyword>
<feature type="transmembrane region" description="Helical" evidence="1">
    <location>
        <begin position="71"/>
        <end position="90"/>
    </location>
</feature>
<dbReference type="OrthoDB" id="7871523at2"/>
<sequence>MLGHWTFDACFVALWVILYQRRRWHLKQTVSEMPDVLQAQLGPAPNFAPPPAAACPKALQAYAQYHRRSRIPGTVLFVFFVAIVLIRYAIES</sequence>
<evidence type="ECO:0000256" key="1">
    <source>
        <dbReference type="SAM" id="Phobius"/>
    </source>
</evidence>
<keyword evidence="1" id="KW-0472">Membrane</keyword>
<proteinExistence type="predicted"/>
<name>A0A1G5R026_9RHOB</name>
<dbReference type="AlphaFoldDB" id="A0A1G5R026"/>
<dbReference type="STRING" id="1156985.SAMN04488118_106234"/>
<keyword evidence="1" id="KW-1133">Transmembrane helix</keyword>